<dbReference type="Proteomes" id="UP000772434">
    <property type="component" value="Unassembled WGS sequence"/>
</dbReference>
<feature type="compositionally biased region" description="Basic and acidic residues" evidence="1">
    <location>
        <begin position="157"/>
        <end position="171"/>
    </location>
</feature>
<feature type="compositionally biased region" description="Low complexity" evidence="1">
    <location>
        <begin position="174"/>
        <end position="187"/>
    </location>
</feature>
<keyword evidence="2" id="KW-0812">Transmembrane</keyword>
<feature type="compositionally biased region" description="Low complexity" evidence="1">
    <location>
        <begin position="202"/>
        <end position="213"/>
    </location>
</feature>
<feature type="transmembrane region" description="Helical" evidence="2">
    <location>
        <begin position="12"/>
        <end position="29"/>
    </location>
</feature>
<keyword evidence="2" id="KW-1133">Transmembrane helix</keyword>
<comment type="caution">
    <text evidence="3">The sequence shown here is derived from an EMBL/GenBank/DDBJ whole genome shotgun (WGS) entry which is preliminary data.</text>
</comment>
<reference evidence="3" key="1">
    <citation type="submission" date="2020-11" db="EMBL/GenBank/DDBJ databases">
        <authorList>
            <consortium name="DOE Joint Genome Institute"/>
            <person name="Ahrendt S."/>
            <person name="Riley R."/>
            <person name="Andreopoulos W."/>
            <person name="Labutti K."/>
            <person name="Pangilinan J."/>
            <person name="Ruiz-Duenas F.J."/>
            <person name="Barrasa J.M."/>
            <person name="Sanchez-Garcia M."/>
            <person name="Camarero S."/>
            <person name="Miyauchi S."/>
            <person name="Serrano A."/>
            <person name="Linde D."/>
            <person name="Babiker R."/>
            <person name="Drula E."/>
            <person name="Ayuso-Fernandez I."/>
            <person name="Pacheco R."/>
            <person name="Padilla G."/>
            <person name="Ferreira P."/>
            <person name="Barriuso J."/>
            <person name="Kellner H."/>
            <person name="Castanera R."/>
            <person name="Alfaro M."/>
            <person name="Ramirez L."/>
            <person name="Pisabarro A.G."/>
            <person name="Kuo A."/>
            <person name="Tritt A."/>
            <person name="Lipzen A."/>
            <person name="He G."/>
            <person name="Yan M."/>
            <person name="Ng V."/>
            <person name="Cullen D."/>
            <person name="Martin F."/>
            <person name="Rosso M.-N."/>
            <person name="Henrissat B."/>
            <person name="Hibbett D."/>
            <person name="Martinez A.T."/>
            <person name="Grigoriev I.V."/>
        </authorList>
    </citation>
    <scope>NUCLEOTIDE SEQUENCE</scope>
    <source>
        <strain evidence="3">AH 40177</strain>
    </source>
</reference>
<evidence type="ECO:0000256" key="2">
    <source>
        <dbReference type="SAM" id="Phobius"/>
    </source>
</evidence>
<feature type="region of interest" description="Disordered" evidence="1">
    <location>
        <begin position="287"/>
        <end position="315"/>
    </location>
</feature>
<organism evidence="3 4">
    <name type="scientific">Rhodocollybia butyracea</name>
    <dbReference type="NCBI Taxonomy" id="206335"/>
    <lineage>
        <taxon>Eukaryota</taxon>
        <taxon>Fungi</taxon>
        <taxon>Dikarya</taxon>
        <taxon>Basidiomycota</taxon>
        <taxon>Agaricomycotina</taxon>
        <taxon>Agaricomycetes</taxon>
        <taxon>Agaricomycetidae</taxon>
        <taxon>Agaricales</taxon>
        <taxon>Marasmiineae</taxon>
        <taxon>Omphalotaceae</taxon>
        <taxon>Rhodocollybia</taxon>
    </lineage>
</organism>
<feature type="region of interest" description="Disordered" evidence="1">
    <location>
        <begin position="437"/>
        <end position="507"/>
    </location>
</feature>
<protein>
    <submittedName>
        <fullName evidence="3">Uncharacterized protein</fullName>
    </submittedName>
</protein>
<evidence type="ECO:0000313" key="4">
    <source>
        <dbReference type="Proteomes" id="UP000772434"/>
    </source>
</evidence>
<dbReference type="AlphaFoldDB" id="A0A9P5UBS6"/>
<evidence type="ECO:0000313" key="3">
    <source>
        <dbReference type="EMBL" id="KAF9074430.1"/>
    </source>
</evidence>
<accession>A0A9P5UBS6</accession>
<keyword evidence="2" id="KW-0472">Membrane</keyword>
<feature type="compositionally biased region" description="Low complexity" evidence="1">
    <location>
        <begin position="226"/>
        <end position="259"/>
    </location>
</feature>
<feature type="compositionally biased region" description="Polar residues" evidence="1">
    <location>
        <begin position="471"/>
        <end position="480"/>
    </location>
</feature>
<feature type="region of interest" description="Disordered" evidence="1">
    <location>
        <begin position="109"/>
        <end position="274"/>
    </location>
</feature>
<name>A0A9P5UBS6_9AGAR</name>
<evidence type="ECO:0000256" key="1">
    <source>
        <dbReference type="SAM" id="MobiDB-lite"/>
    </source>
</evidence>
<sequence length="507" mass="54489">MFPCLCQSTFGISVTSLIDLVLVCSPLVLRRTHMRGLSYPSTSFHPCFLLRHVIPPVICGSFIRNKSGVVHQLILWFLVAVLVPSPTYMSQNSSRSRKSSAAIHTGRTLHTSLNSHSDHNPRRSSQLDSLKLPCSHASHASQKPTSASILSDSPASDYRDDGSYSRHDPHISRPKTPLTFLSSSSPSHSPPPPPLSSKSRHSSSGSTSPLRSTMNMPFGSGTSLWPKSTNPSVSSSLSSEPMSRPDNPTPSTSRSIISTKLFCTPTPTAPEPNSTIEDLAEYCSAAPSGVSATGPHPIDRPRSSSVSSSAQGSEGPLMWAEVEGYVRLEEIRPGEKVSNLSEDKDRSMSDSIVFGCLKGPLLTRKAQTGHSERKMTRKNYWIVFEASMPQSDSSRSPKRRSGSIPRQRETFDSRSVTSDGGSDWESVSLAPSYSLISQNNSSAPSPSGGRNPALNRPLTTKSVAIVRADGLTNSSNNDSTLVGIPSPLPSLTGGGREPLLRRSNGQT</sequence>
<feature type="transmembrane region" description="Helical" evidence="2">
    <location>
        <begin position="73"/>
        <end position="89"/>
    </location>
</feature>
<proteinExistence type="predicted"/>
<feature type="region of interest" description="Disordered" evidence="1">
    <location>
        <begin position="389"/>
        <end position="424"/>
    </location>
</feature>
<gene>
    <name evidence="3" type="ORF">BDP27DRAFT_189414</name>
</gene>
<feature type="compositionally biased region" description="Polar residues" evidence="1">
    <location>
        <begin position="138"/>
        <end position="154"/>
    </location>
</feature>
<keyword evidence="4" id="KW-1185">Reference proteome</keyword>
<dbReference type="EMBL" id="JADNRY010000013">
    <property type="protein sequence ID" value="KAF9074430.1"/>
    <property type="molecule type" value="Genomic_DNA"/>
</dbReference>